<comment type="caution">
    <text evidence="4">The sequence shown here is derived from an EMBL/GenBank/DDBJ whole genome shotgun (WGS) entry which is preliminary data.</text>
</comment>
<dbReference type="RefSeq" id="WP_336587322.1">
    <property type="nucleotide sequence ID" value="NZ_JBBAXC010000009.1"/>
</dbReference>
<dbReference type="Pfam" id="PF00704">
    <property type="entry name" value="Glyco_hydro_18"/>
    <property type="match status" value="1"/>
</dbReference>
<dbReference type="InterPro" id="IPR036779">
    <property type="entry name" value="LysM_dom_sf"/>
</dbReference>
<evidence type="ECO:0000259" key="2">
    <source>
        <dbReference type="PROSITE" id="PS51782"/>
    </source>
</evidence>
<dbReference type="Gene3D" id="3.10.50.10">
    <property type="match status" value="1"/>
</dbReference>
<feature type="domain" description="LysM" evidence="2">
    <location>
        <begin position="2"/>
        <end position="45"/>
    </location>
</feature>
<proteinExistence type="predicted"/>
<dbReference type="InterPro" id="IPR011583">
    <property type="entry name" value="Chitinase_II/V-like_cat"/>
</dbReference>
<feature type="domain" description="LysM" evidence="2">
    <location>
        <begin position="48"/>
        <end position="92"/>
    </location>
</feature>
<evidence type="ECO:0000313" key="5">
    <source>
        <dbReference type="Proteomes" id="UP001312865"/>
    </source>
</evidence>
<dbReference type="SUPFAM" id="SSF54106">
    <property type="entry name" value="LysM domain"/>
    <property type="match status" value="2"/>
</dbReference>
<accession>A0ABU8HFE8</accession>
<keyword evidence="1" id="KW-0326">Glycosidase</keyword>
<sequence>MIIYTVKQGDSLYSIGEKYGVSYHEIMKINGLLTNNIVLGQSLLIRTNIYTVQPGDTLYKISEMTNVSTQALIDTNEMKNPYVIYPGMQLTLPKLPIYSAHSVGYAPIKSSEDMGYITLRNTIPLEEEIATFSPWLTHVPIFDYQLQEEGNLSELQDESAVNVLIQEQIVPLATITAFDEEIIHNVLSSSENTKILIENIYRVVSSKKYSGVNVDFEAVSERDRDLFSNFCRLLNERMKAEGYLTTIALLAKEYEGVHKGLDYKAIAPTMDFVFIMAYDFHWMFSQPGPIAPINRLRTALDLAVTQIPRNKIILGTALYGYNWTVPFSSGMKATAFSSHAVTQMAIQYQLPIKYDIESASSWIEYIDQEDKKHIVWFEGVKSMNEKFKLVREYGLRGVGFWQIRLEFPQLASLMSEMFTIEHK</sequence>
<dbReference type="SUPFAM" id="SSF51445">
    <property type="entry name" value="(Trans)glycosidases"/>
    <property type="match status" value="1"/>
</dbReference>
<gene>
    <name evidence="4" type="ORF">WAK64_12570</name>
</gene>
<evidence type="ECO:0000313" key="4">
    <source>
        <dbReference type="EMBL" id="MEI5907889.1"/>
    </source>
</evidence>
<dbReference type="EMBL" id="JBBAXC010000009">
    <property type="protein sequence ID" value="MEI5907889.1"/>
    <property type="molecule type" value="Genomic_DNA"/>
</dbReference>
<dbReference type="CDD" id="cd00118">
    <property type="entry name" value="LysM"/>
    <property type="match status" value="2"/>
</dbReference>
<feature type="domain" description="GH18" evidence="3">
    <location>
        <begin position="111"/>
        <end position="421"/>
    </location>
</feature>
<dbReference type="PANTHER" id="PTHR46066">
    <property type="entry name" value="CHITINASE DOMAIN-CONTAINING PROTEIN 1 FAMILY MEMBER"/>
    <property type="match status" value="1"/>
</dbReference>
<dbReference type="InterPro" id="IPR001223">
    <property type="entry name" value="Glyco_hydro18_cat"/>
</dbReference>
<protein>
    <submittedName>
        <fullName evidence="4">LysM peptidoglycan-binding domain-containing protein</fullName>
    </submittedName>
</protein>
<dbReference type="SMART" id="SM00636">
    <property type="entry name" value="Glyco_18"/>
    <property type="match status" value="1"/>
</dbReference>
<evidence type="ECO:0000259" key="3">
    <source>
        <dbReference type="PROSITE" id="PS51910"/>
    </source>
</evidence>
<dbReference type="InterPro" id="IPR017853">
    <property type="entry name" value="GH"/>
</dbReference>
<keyword evidence="5" id="KW-1185">Reference proteome</keyword>
<dbReference type="PROSITE" id="PS51782">
    <property type="entry name" value="LYSM"/>
    <property type="match status" value="2"/>
</dbReference>
<dbReference type="Gene3D" id="3.20.20.80">
    <property type="entry name" value="Glycosidases"/>
    <property type="match status" value="1"/>
</dbReference>
<keyword evidence="1" id="KW-0378">Hydrolase</keyword>
<organism evidence="4 5">
    <name type="scientific">Bacillus spongiae</name>
    <dbReference type="NCBI Taxonomy" id="2683610"/>
    <lineage>
        <taxon>Bacteria</taxon>
        <taxon>Bacillati</taxon>
        <taxon>Bacillota</taxon>
        <taxon>Bacilli</taxon>
        <taxon>Bacillales</taxon>
        <taxon>Bacillaceae</taxon>
        <taxon>Bacillus</taxon>
    </lineage>
</organism>
<dbReference type="PROSITE" id="PS51910">
    <property type="entry name" value="GH18_2"/>
    <property type="match status" value="1"/>
</dbReference>
<reference evidence="4 5" key="1">
    <citation type="journal article" date="2018" name="J. Microbiol.">
        <title>Bacillus spongiae sp. nov., isolated from sponge of Jeju Island.</title>
        <authorList>
            <person name="Lee G.E."/>
            <person name="Im W.T."/>
            <person name="Park J.S."/>
        </authorList>
    </citation>
    <scope>NUCLEOTIDE SEQUENCE [LARGE SCALE GENOMIC DNA]</scope>
    <source>
        <strain evidence="4 5">135PIL107-10</strain>
    </source>
</reference>
<evidence type="ECO:0000256" key="1">
    <source>
        <dbReference type="ARBA" id="ARBA00023295"/>
    </source>
</evidence>
<name>A0ABU8HFE8_9BACI</name>
<dbReference type="InterPro" id="IPR029070">
    <property type="entry name" value="Chitinase_insertion_sf"/>
</dbReference>
<dbReference type="Proteomes" id="UP001312865">
    <property type="component" value="Unassembled WGS sequence"/>
</dbReference>
<dbReference type="PANTHER" id="PTHR46066:SF2">
    <property type="entry name" value="CHITINASE DOMAIN-CONTAINING PROTEIN 1"/>
    <property type="match status" value="1"/>
</dbReference>
<dbReference type="InterPro" id="IPR018392">
    <property type="entry name" value="LysM"/>
</dbReference>
<dbReference type="Gene3D" id="3.10.350.10">
    <property type="entry name" value="LysM domain"/>
    <property type="match status" value="2"/>
</dbReference>
<dbReference type="Pfam" id="PF01476">
    <property type="entry name" value="LysM"/>
    <property type="match status" value="2"/>
</dbReference>
<dbReference type="SMART" id="SM00257">
    <property type="entry name" value="LysM"/>
    <property type="match status" value="2"/>
</dbReference>